<organism evidence="9 10">
    <name type="scientific">Pseudoflavonifractor hominis</name>
    <dbReference type="NCBI Taxonomy" id="2763059"/>
    <lineage>
        <taxon>Bacteria</taxon>
        <taxon>Bacillati</taxon>
        <taxon>Bacillota</taxon>
        <taxon>Clostridia</taxon>
        <taxon>Eubacteriales</taxon>
        <taxon>Oscillospiraceae</taxon>
        <taxon>Pseudoflavonifractor</taxon>
    </lineage>
</organism>
<evidence type="ECO:0000313" key="9">
    <source>
        <dbReference type="EMBL" id="MBC5729451.1"/>
    </source>
</evidence>
<evidence type="ECO:0000256" key="6">
    <source>
        <dbReference type="ARBA" id="ARBA00033409"/>
    </source>
</evidence>
<protein>
    <recommendedName>
        <fullName evidence="2 7">DNA repair protein RecO</fullName>
    </recommendedName>
    <alternativeName>
        <fullName evidence="6 7">Recombination protein O</fullName>
    </alternativeName>
</protein>
<dbReference type="Pfam" id="PF11967">
    <property type="entry name" value="RecO_N"/>
    <property type="match status" value="1"/>
</dbReference>
<accession>A0ABR7HPS3</accession>
<feature type="domain" description="DNA replication/recombination mediator RecO N-terminal" evidence="8">
    <location>
        <begin position="1"/>
        <end position="78"/>
    </location>
</feature>
<dbReference type="Pfam" id="PF02565">
    <property type="entry name" value="RecO_C"/>
    <property type="match status" value="1"/>
</dbReference>
<evidence type="ECO:0000256" key="1">
    <source>
        <dbReference type="ARBA" id="ARBA00007452"/>
    </source>
</evidence>
<dbReference type="Gene3D" id="2.40.50.140">
    <property type="entry name" value="Nucleic acid-binding proteins"/>
    <property type="match status" value="1"/>
</dbReference>
<reference evidence="9 10" key="1">
    <citation type="submission" date="2020-08" db="EMBL/GenBank/DDBJ databases">
        <title>Genome public.</title>
        <authorList>
            <person name="Liu C."/>
            <person name="Sun Q."/>
        </authorList>
    </citation>
    <scope>NUCLEOTIDE SEQUENCE [LARGE SCALE GENOMIC DNA]</scope>
    <source>
        <strain evidence="9 10">New-38</strain>
    </source>
</reference>
<evidence type="ECO:0000259" key="8">
    <source>
        <dbReference type="Pfam" id="PF11967"/>
    </source>
</evidence>
<dbReference type="InterPro" id="IPR042242">
    <property type="entry name" value="RecO_C"/>
</dbReference>
<dbReference type="RefSeq" id="WP_101693545.1">
    <property type="nucleotide sequence ID" value="NZ_JACOPR010000001.1"/>
</dbReference>
<comment type="function">
    <text evidence="7">Involved in DNA repair and RecF pathway recombination.</text>
</comment>
<dbReference type="InterPro" id="IPR022572">
    <property type="entry name" value="DNA_rep/recomb_RecO_N"/>
</dbReference>
<dbReference type="HAMAP" id="MF_00201">
    <property type="entry name" value="RecO"/>
    <property type="match status" value="1"/>
</dbReference>
<dbReference type="SUPFAM" id="SSF57863">
    <property type="entry name" value="ArfGap/RecO-like zinc finger"/>
    <property type="match status" value="1"/>
</dbReference>
<dbReference type="InterPro" id="IPR037278">
    <property type="entry name" value="ARFGAP/RecO"/>
</dbReference>
<keyword evidence="10" id="KW-1185">Reference proteome</keyword>
<evidence type="ECO:0000256" key="5">
    <source>
        <dbReference type="ARBA" id="ARBA00023204"/>
    </source>
</evidence>
<dbReference type="Gene3D" id="6.20.220.20">
    <property type="entry name" value="Recombination protein O, zinc-binding domain"/>
    <property type="match status" value="1"/>
</dbReference>
<dbReference type="InterPro" id="IPR003717">
    <property type="entry name" value="RecO"/>
</dbReference>
<keyword evidence="5 7" id="KW-0234">DNA repair</keyword>
<dbReference type="EMBL" id="JACOPR010000001">
    <property type="protein sequence ID" value="MBC5729451.1"/>
    <property type="molecule type" value="Genomic_DNA"/>
</dbReference>
<dbReference type="PANTHER" id="PTHR33991">
    <property type="entry name" value="DNA REPAIR PROTEIN RECO"/>
    <property type="match status" value="1"/>
</dbReference>
<dbReference type="Gene3D" id="1.20.1440.120">
    <property type="entry name" value="Recombination protein O, C-terminal domain"/>
    <property type="match status" value="1"/>
</dbReference>
<gene>
    <name evidence="7 9" type="primary">recO</name>
    <name evidence="9" type="ORF">H8S34_01195</name>
</gene>
<sequence>MLLTTQGIILREVNYKESDKILTVLTRSGGKVTVKARGCRRKGSRLAASTQLLVYSEMTLFSYRDHYTLNEAEPLELFWGVRSDVEKVALGSYFAEVLEAVVGEEQPDPAVLSLLLNALYALDRLNKPLPLVKAAFELKLLSLIGYEPLLDACAVCGVPEPEDARFQLVDGVLLCARCRGGGEGLSVPVSPGVLAAMRHVVYGDPKRLFSFALGEEGLRQLGRVSERFLTTQLDRGFRTLDFYKNLAFPIPGLSPAAGGNDQQENRSV</sequence>
<evidence type="ECO:0000256" key="7">
    <source>
        <dbReference type="HAMAP-Rule" id="MF_00201"/>
    </source>
</evidence>
<evidence type="ECO:0000256" key="4">
    <source>
        <dbReference type="ARBA" id="ARBA00023172"/>
    </source>
</evidence>
<dbReference type="PANTHER" id="PTHR33991:SF1">
    <property type="entry name" value="DNA REPAIR PROTEIN RECO"/>
    <property type="match status" value="1"/>
</dbReference>
<name>A0ABR7HPS3_9FIRM</name>
<dbReference type="InterPro" id="IPR012340">
    <property type="entry name" value="NA-bd_OB-fold"/>
</dbReference>
<keyword evidence="4 7" id="KW-0233">DNA recombination</keyword>
<dbReference type="Proteomes" id="UP000660021">
    <property type="component" value="Unassembled WGS sequence"/>
</dbReference>
<evidence type="ECO:0000256" key="3">
    <source>
        <dbReference type="ARBA" id="ARBA00022763"/>
    </source>
</evidence>
<keyword evidence="3 7" id="KW-0227">DNA damage</keyword>
<dbReference type="SUPFAM" id="SSF50249">
    <property type="entry name" value="Nucleic acid-binding proteins"/>
    <property type="match status" value="1"/>
</dbReference>
<comment type="similarity">
    <text evidence="1 7">Belongs to the RecO family.</text>
</comment>
<evidence type="ECO:0000256" key="2">
    <source>
        <dbReference type="ARBA" id="ARBA00021310"/>
    </source>
</evidence>
<comment type="caution">
    <text evidence="9">The sequence shown here is derived from an EMBL/GenBank/DDBJ whole genome shotgun (WGS) entry which is preliminary data.</text>
</comment>
<evidence type="ECO:0000313" key="10">
    <source>
        <dbReference type="Proteomes" id="UP000660021"/>
    </source>
</evidence>
<proteinExistence type="inferred from homology"/>
<dbReference type="NCBIfam" id="TIGR00613">
    <property type="entry name" value="reco"/>
    <property type="match status" value="1"/>
</dbReference>